<comment type="caution">
    <text evidence="1">The sequence shown here is derived from an EMBL/GenBank/DDBJ whole genome shotgun (WGS) entry which is preliminary data.</text>
</comment>
<protein>
    <submittedName>
        <fullName evidence="1">Uncharacterized protein</fullName>
    </submittedName>
</protein>
<dbReference type="Proteomes" id="UP001652394">
    <property type="component" value="Unassembled WGS sequence"/>
</dbReference>
<gene>
    <name evidence="1" type="ORF">OCV51_07165</name>
</gene>
<proteinExistence type="predicted"/>
<keyword evidence="2" id="KW-1185">Reference proteome</keyword>
<name>A0ABT2TAX5_9FIRM</name>
<dbReference type="InterPro" id="IPR036558">
    <property type="entry name" value="YqbG-like_sf"/>
</dbReference>
<evidence type="ECO:0000313" key="1">
    <source>
        <dbReference type="EMBL" id="MCU6747433.1"/>
    </source>
</evidence>
<reference evidence="1 2" key="1">
    <citation type="journal article" date="2021" name="ISME Commun">
        <title>Automated analysis of genomic sequences facilitates high-throughput and comprehensive description of bacteria.</title>
        <authorList>
            <person name="Hitch T.C.A."/>
        </authorList>
    </citation>
    <scope>NUCLEOTIDE SEQUENCE [LARGE SCALE GENOMIC DNA]</scope>
    <source>
        <strain evidence="1 2">H2_18</strain>
    </source>
</reference>
<dbReference type="EMBL" id="JAOQJX010000008">
    <property type="protein sequence ID" value="MCU6747433.1"/>
    <property type="molecule type" value="Genomic_DNA"/>
</dbReference>
<dbReference type="RefSeq" id="WP_059066727.1">
    <property type="nucleotide sequence ID" value="NZ_JAOQJX010000008.1"/>
</dbReference>
<accession>A0ABT2TAX5</accession>
<sequence length="132" mass="15179">MYEPDYVYYRDTYNGTIIADEEIFKKFVVDANSYINMIVRRSANTEEEENLLKYCVCKVADLLCQDMEVRAGYSGRIIKSENTDGYSVSFSDAGSETIQARIYNTIRRYLAGTRLVYQGVGCCADKCCHYNF</sequence>
<organism evidence="1 2">
    <name type="scientific">Faecalicatena acetigenes</name>
    <dbReference type="NCBI Taxonomy" id="2981790"/>
    <lineage>
        <taxon>Bacteria</taxon>
        <taxon>Bacillati</taxon>
        <taxon>Bacillota</taxon>
        <taxon>Clostridia</taxon>
        <taxon>Lachnospirales</taxon>
        <taxon>Lachnospiraceae</taxon>
        <taxon>Faecalicatena</taxon>
    </lineage>
</organism>
<dbReference type="Gene3D" id="1.10.3230.10">
    <property type="entry name" value="YqbG-like"/>
    <property type="match status" value="1"/>
</dbReference>
<evidence type="ECO:0000313" key="2">
    <source>
        <dbReference type="Proteomes" id="UP001652394"/>
    </source>
</evidence>